<dbReference type="Proteomes" id="UP000830343">
    <property type="component" value="Chromosome"/>
</dbReference>
<dbReference type="RefSeq" id="WP_224199230.1">
    <property type="nucleotide sequence ID" value="NZ_CP083592.1"/>
</dbReference>
<sequence length="205" mass="22956">MKFKIISLLLSSALALAACGGNKAENKETNTNETKTEQTSQTNNSDDSTSDDNSDNNDDQSINFNDIKTSPEDAIKTAQSEVQGSLKSISFDKDDNKWVYDVSIIDSSNKKHELKIDADNNKIIKSEVDNDQDNEKEQTFDYGKFVPVDEVIKAAQAVYKGDVKEWSLDHDDGKFKYNIELKGKDGKTKEFEIDPENKKILSQDA</sequence>
<evidence type="ECO:0000256" key="1">
    <source>
        <dbReference type="SAM" id="MobiDB-lite"/>
    </source>
</evidence>
<evidence type="ECO:0000313" key="4">
    <source>
        <dbReference type="EMBL" id="UOB20712.1"/>
    </source>
</evidence>
<feature type="chain" id="PRO_5046760940" evidence="2">
    <location>
        <begin position="18"/>
        <end position="205"/>
    </location>
</feature>
<reference evidence="4" key="2">
    <citation type="submission" date="2022-04" db="EMBL/GenBank/DDBJ databases">
        <title>Antimicrobial genetic elements in methicillin-resistant Macrococcus armenti.</title>
        <authorList>
            <person name="Keller J.E."/>
            <person name="Schwendener S."/>
            <person name="Pantucek R."/>
            <person name="Perreten V."/>
        </authorList>
    </citation>
    <scope>NUCLEOTIDE SEQUENCE</scope>
    <source>
        <strain evidence="4">CCM 2609</strain>
    </source>
</reference>
<feature type="region of interest" description="Disordered" evidence="1">
    <location>
        <begin position="23"/>
        <end position="70"/>
    </location>
</feature>
<dbReference type="Pfam" id="PF03413">
    <property type="entry name" value="PepSY"/>
    <property type="match status" value="2"/>
</dbReference>
<accession>A0ABY3ZV96</accession>
<feature type="compositionally biased region" description="Acidic residues" evidence="1">
    <location>
        <begin position="48"/>
        <end position="58"/>
    </location>
</feature>
<organism evidence="4 5">
    <name type="scientific">Macrococcus armenti</name>
    <dbReference type="NCBI Taxonomy" id="2875764"/>
    <lineage>
        <taxon>Bacteria</taxon>
        <taxon>Bacillati</taxon>
        <taxon>Bacillota</taxon>
        <taxon>Bacilli</taxon>
        <taxon>Bacillales</taxon>
        <taxon>Staphylococcaceae</taxon>
        <taxon>Macrococcus</taxon>
    </lineage>
</organism>
<dbReference type="EMBL" id="CP094348">
    <property type="protein sequence ID" value="UOB20712.1"/>
    <property type="molecule type" value="Genomic_DNA"/>
</dbReference>
<evidence type="ECO:0000313" key="5">
    <source>
        <dbReference type="Proteomes" id="UP000830343"/>
    </source>
</evidence>
<evidence type="ECO:0000259" key="3">
    <source>
        <dbReference type="Pfam" id="PF03413"/>
    </source>
</evidence>
<reference evidence="4" key="1">
    <citation type="submission" date="2022-03" db="EMBL/GenBank/DDBJ databases">
        <authorList>
            <person name="Vrbovska V."/>
            <person name="Kovarovic V."/>
            <person name="Botka T."/>
            <person name="Pantucek R."/>
        </authorList>
    </citation>
    <scope>NUCLEOTIDE SEQUENCE</scope>
    <source>
        <strain evidence="4">CCM 2609</strain>
    </source>
</reference>
<dbReference type="PROSITE" id="PS51257">
    <property type="entry name" value="PROKAR_LIPOPROTEIN"/>
    <property type="match status" value="1"/>
</dbReference>
<evidence type="ECO:0000256" key="2">
    <source>
        <dbReference type="SAM" id="SignalP"/>
    </source>
</evidence>
<feature type="compositionally biased region" description="Basic and acidic residues" evidence="1">
    <location>
        <begin position="24"/>
        <end position="36"/>
    </location>
</feature>
<feature type="signal peptide" evidence="2">
    <location>
        <begin position="1"/>
        <end position="17"/>
    </location>
</feature>
<feature type="domain" description="PepSY" evidence="3">
    <location>
        <begin position="147"/>
        <end position="203"/>
    </location>
</feature>
<dbReference type="InterPro" id="IPR025711">
    <property type="entry name" value="PepSY"/>
</dbReference>
<protein>
    <submittedName>
        <fullName evidence="4">PepSY domain-containing protein</fullName>
    </submittedName>
</protein>
<proteinExistence type="predicted"/>
<gene>
    <name evidence="4" type="ORF">MRZ06_01110</name>
</gene>
<feature type="domain" description="PepSY" evidence="3">
    <location>
        <begin position="70"/>
        <end position="127"/>
    </location>
</feature>
<name>A0ABY3ZV96_9STAP</name>
<keyword evidence="5" id="KW-1185">Reference proteome</keyword>
<keyword evidence="2" id="KW-0732">Signal</keyword>
<dbReference type="Gene3D" id="3.10.450.40">
    <property type="match status" value="2"/>
</dbReference>
<feature type="compositionally biased region" description="Low complexity" evidence="1">
    <location>
        <begin position="37"/>
        <end position="47"/>
    </location>
</feature>